<name>A0A1R1HZD8_9RHOO</name>
<feature type="domain" description="NAD-dependent epimerase/dehydratase" evidence="1">
    <location>
        <begin position="6"/>
        <end position="207"/>
    </location>
</feature>
<protein>
    <submittedName>
        <fullName evidence="2">Epimerase</fullName>
    </submittedName>
</protein>
<dbReference type="EMBL" id="MTHD01000008">
    <property type="protein sequence ID" value="OMG51730.1"/>
    <property type="molecule type" value="Genomic_DNA"/>
</dbReference>
<keyword evidence="3" id="KW-1185">Reference proteome</keyword>
<dbReference type="GO" id="GO:0044877">
    <property type="term" value="F:protein-containing complex binding"/>
    <property type="evidence" value="ECO:0007669"/>
    <property type="project" value="TreeGrafter"/>
</dbReference>
<dbReference type="STRING" id="418702.BJN45_17135"/>
<sequence length="320" mass="34695">MSIKKVLLLGGSGFVGTYIVNRLAQRGIEVTVPTRRRERTKALIMQPGVDMPEANIHCQETLTALMRGHDAVINLVGILHSRDVKLPYSDDFAKAHVELPKKIVAACKATGVRRLVHMSALKADPKGPSEYLASKGEGEAIVMAAAGELDVTVFRPSVIFGLGDSFLSMFAKILKIAPIFPLGFGHARFQPVWAADVADAFVNSLSDVSTFGQAYDLVGPQVYTLRQLVDYTARLTGSKARIVPLSEGWAYLQAGLMWLAPNPLMSPDNLRSMQVDSVCEGDCQLPAGWKPTAVEAIAPTYIAGKTPKGKLDSFRFRAGR</sequence>
<dbReference type="Gene3D" id="3.40.50.720">
    <property type="entry name" value="NAD(P)-binding Rossmann-like Domain"/>
    <property type="match status" value="1"/>
</dbReference>
<dbReference type="Pfam" id="PF01370">
    <property type="entry name" value="Epimerase"/>
    <property type="match status" value="1"/>
</dbReference>
<comment type="caution">
    <text evidence="2">The sequence shown here is derived from an EMBL/GenBank/DDBJ whole genome shotgun (WGS) entry which is preliminary data.</text>
</comment>
<dbReference type="PANTHER" id="PTHR12126:SF11">
    <property type="entry name" value="NADH DEHYDROGENASE [UBIQUINONE] 1 ALPHA SUBCOMPLEX SUBUNIT 9, MITOCHONDRIAL"/>
    <property type="match status" value="1"/>
</dbReference>
<proteinExistence type="predicted"/>
<gene>
    <name evidence="2" type="ORF">BJN45_17135</name>
</gene>
<organism evidence="2 3">
    <name type="scientific">Azonexus hydrophilus</name>
    <dbReference type="NCBI Taxonomy" id="418702"/>
    <lineage>
        <taxon>Bacteria</taxon>
        <taxon>Pseudomonadati</taxon>
        <taxon>Pseudomonadota</taxon>
        <taxon>Betaproteobacteria</taxon>
        <taxon>Rhodocyclales</taxon>
        <taxon>Azonexaceae</taxon>
        <taxon>Azonexus</taxon>
    </lineage>
</organism>
<dbReference type="PANTHER" id="PTHR12126">
    <property type="entry name" value="NADH-UBIQUINONE OXIDOREDUCTASE 39 KDA SUBUNIT-RELATED"/>
    <property type="match status" value="1"/>
</dbReference>
<reference evidence="2 3" key="1">
    <citation type="submission" date="2016-10" db="EMBL/GenBank/DDBJ databases">
        <title>Alkaliphiles isolated from bioreactors.</title>
        <authorList>
            <person name="Salah Z."/>
            <person name="Rout S.P."/>
            <person name="Humphreys P.N."/>
        </authorList>
    </citation>
    <scope>NUCLEOTIDE SEQUENCE [LARGE SCALE GENOMIC DNA]</scope>
    <source>
        <strain evidence="2 3">ZS02</strain>
    </source>
</reference>
<evidence type="ECO:0000313" key="3">
    <source>
        <dbReference type="Proteomes" id="UP000187526"/>
    </source>
</evidence>
<dbReference type="InterPro" id="IPR051207">
    <property type="entry name" value="ComplexI_NDUFA9_subunit"/>
</dbReference>
<dbReference type="InterPro" id="IPR001509">
    <property type="entry name" value="Epimerase_deHydtase"/>
</dbReference>
<dbReference type="AlphaFoldDB" id="A0A1R1HZD8"/>
<evidence type="ECO:0000313" key="2">
    <source>
        <dbReference type="EMBL" id="OMG51730.1"/>
    </source>
</evidence>
<dbReference type="OrthoDB" id="5292533at2"/>
<dbReference type="CDD" id="cd05271">
    <property type="entry name" value="NDUFA9_like_SDR_a"/>
    <property type="match status" value="1"/>
</dbReference>
<dbReference type="InterPro" id="IPR036291">
    <property type="entry name" value="NAD(P)-bd_dom_sf"/>
</dbReference>
<dbReference type="SUPFAM" id="SSF51735">
    <property type="entry name" value="NAD(P)-binding Rossmann-fold domains"/>
    <property type="match status" value="1"/>
</dbReference>
<evidence type="ECO:0000259" key="1">
    <source>
        <dbReference type="Pfam" id="PF01370"/>
    </source>
</evidence>
<dbReference type="RefSeq" id="WP_076097470.1">
    <property type="nucleotide sequence ID" value="NZ_MTHD01000008.1"/>
</dbReference>
<accession>A0A1R1HZD8</accession>
<dbReference type="Proteomes" id="UP000187526">
    <property type="component" value="Unassembled WGS sequence"/>
</dbReference>